<dbReference type="PANTHER" id="PTHR40278:SF1">
    <property type="entry name" value="DNA UTILIZATION PROTEIN HOFN"/>
    <property type="match status" value="1"/>
</dbReference>
<dbReference type="RefSeq" id="WP_407068779.1">
    <property type="nucleotide sequence ID" value="NZ_JBJJXE010000003.1"/>
</dbReference>
<name>A0ABW8U4J7_9GAMM</name>
<protein>
    <submittedName>
        <fullName evidence="2">PilN domain-containing protein</fullName>
    </submittedName>
</protein>
<keyword evidence="1" id="KW-0812">Transmembrane</keyword>
<comment type="caution">
    <text evidence="2">The sequence shown here is derived from an EMBL/GenBank/DDBJ whole genome shotgun (WGS) entry which is preliminary data.</text>
</comment>
<keyword evidence="3" id="KW-1185">Reference proteome</keyword>
<accession>A0ABW8U4J7</accession>
<dbReference type="EMBL" id="JBJJXE010000003">
    <property type="protein sequence ID" value="MFL1732071.1"/>
    <property type="molecule type" value="Genomic_DNA"/>
</dbReference>
<feature type="transmembrane region" description="Helical" evidence="1">
    <location>
        <begin position="23"/>
        <end position="44"/>
    </location>
</feature>
<evidence type="ECO:0000313" key="2">
    <source>
        <dbReference type="EMBL" id="MFL1732071.1"/>
    </source>
</evidence>
<proteinExistence type="predicted"/>
<evidence type="ECO:0000256" key="1">
    <source>
        <dbReference type="SAM" id="Phobius"/>
    </source>
</evidence>
<keyword evidence="1" id="KW-0472">Membrane</keyword>
<gene>
    <name evidence="2" type="ORF">ACJHVH_03530</name>
</gene>
<dbReference type="InterPro" id="IPR052534">
    <property type="entry name" value="Extracell_DNA_Util/SecSys_Comp"/>
</dbReference>
<keyword evidence="1" id="KW-1133">Transmembrane helix</keyword>
<dbReference type="PANTHER" id="PTHR40278">
    <property type="entry name" value="DNA UTILIZATION PROTEIN HOFN"/>
    <property type="match status" value="1"/>
</dbReference>
<sequence length="219" mass="24932">MSVPTMNLLPWRYLRQARQNTSFYRMLKCVLAISIIMIATIYAYHWHQLNRQQAINEDIVRRMSVLDESIDRIAVFDRQQQELLDKAKSINQLRANRVAMVHFIQHLATVSDGLVYLTRISHAGEMLTIFGVSKDTASVSRFAWRLGDETSNDIGADDVLVTSLQQSADGNWVDFVITARLDLDELVLSDSHETQHANGAIQLDVTDATKEMMDHEAVE</sequence>
<evidence type="ECO:0000313" key="3">
    <source>
        <dbReference type="Proteomes" id="UP001624684"/>
    </source>
</evidence>
<dbReference type="Proteomes" id="UP001624684">
    <property type="component" value="Unassembled WGS sequence"/>
</dbReference>
<reference evidence="2 3" key="1">
    <citation type="submission" date="2024-11" db="EMBL/GenBank/DDBJ databases">
        <title>First Report of Moraxella oculi in Brazil in an Infectious Bovine Keratoconjunctivitis Outbreak.</title>
        <authorList>
            <person name="Carvalho C.V."/>
            <person name="Domingues R."/>
            <person name="Coutinho C."/>
            <person name="Honorio N.T.B.S."/>
            <person name="Faza D.R.L.R."/>
            <person name="Carvalho W.A."/>
            <person name="Machado A.B.F."/>
            <person name="Martins M.F."/>
            <person name="Gaspar E.B."/>
        </authorList>
    </citation>
    <scope>NUCLEOTIDE SEQUENCE [LARGE SCALE GENOMIC DNA]</scope>
    <source>
        <strain evidence="2 3">2117LE</strain>
    </source>
</reference>
<organism evidence="2 3">
    <name type="scientific">Moraxella oculi</name>
    <dbReference type="NCBI Taxonomy" id="2940516"/>
    <lineage>
        <taxon>Bacteria</taxon>
        <taxon>Pseudomonadati</taxon>
        <taxon>Pseudomonadota</taxon>
        <taxon>Gammaproteobacteria</taxon>
        <taxon>Moraxellales</taxon>
        <taxon>Moraxellaceae</taxon>
        <taxon>Moraxella</taxon>
    </lineage>
</organism>